<dbReference type="AlphaFoldDB" id="A0A6P6TRK9"/>
<sequence length="183" mass="20233">MPRLLVPCKGTTRHTRISKTPGNYKAYSHLENTHKAQDSGTIVTSLPRTGTIWLKPSAYAIVNHKNLVGIDCQNLISSDPHALVPIFEYKVNGTSQLPDFSGLPSPRPFTTHVPYSLLPESIKSSKCRVLYICHNPGVNFVSLWRMQVKLGLNCLKTHLTCIAKESGHVVHTGSMCWDTGNKA</sequence>
<evidence type="ECO:0000256" key="2">
    <source>
        <dbReference type="ARBA" id="ARBA00022679"/>
    </source>
</evidence>
<evidence type="ECO:0000259" key="4">
    <source>
        <dbReference type="Pfam" id="PF00685"/>
    </source>
</evidence>
<feature type="domain" description="Sulfotransferase" evidence="4">
    <location>
        <begin position="41"/>
        <end position="151"/>
    </location>
</feature>
<dbReference type="GO" id="GO:0008146">
    <property type="term" value="F:sulfotransferase activity"/>
    <property type="evidence" value="ECO:0007669"/>
    <property type="project" value="InterPro"/>
</dbReference>
<accession>A0A6P6TRK9</accession>
<name>A0A6P6TRK9_COFAR</name>
<dbReference type="InterPro" id="IPR000863">
    <property type="entry name" value="Sulfotransferase_dom"/>
</dbReference>
<evidence type="ECO:0000313" key="5">
    <source>
        <dbReference type="Proteomes" id="UP001652660"/>
    </source>
</evidence>
<evidence type="ECO:0000256" key="1">
    <source>
        <dbReference type="ARBA" id="ARBA00005771"/>
    </source>
</evidence>
<keyword evidence="5" id="KW-1185">Reference proteome</keyword>
<dbReference type="OrthoDB" id="205623at2759"/>
<dbReference type="InterPro" id="IPR027417">
    <property type="entry name" value="P-loop_NTPase"/>
</dbReference>
<proteinExistence type="inferred from homology"/>
<organism evidence="5 6">
    <name type="scientific">Coffea arabica</name>
    <name type="common">Arabian coffee</name>
    <dbReference type="NCBI Taxonomy" id="13443"/>
    <lineage>
        <taxon>Eukaryota</taxon>
        <taxon>Viridiplantae</taxon>
        <taxon>Streptophyta</taxon>
        <taxon>Embryophyta</taxon>
        <taxon>Tracheophyta</taxon>
        <taxon>Spermatophyta</taxon>
        <taxon>Magnoliopsida</taxon>
        <taxon>eudicotyledons</taxon>
        <taxon>Gunneridae</taxon>
        <taxon>Pentapetalae</taxon>
        <taxon>asterids</taxon>
        <taxon>lamiids</taxon>
        <taxon>Gentianales</taxon>
        <taxon>Rubiaceae</taxon>
        <taxon>Ixoroideae</taxon>
        <taxon>Gardenieae complex</taxon>
        <taxon>Bertiereae - Coffeeae clade</taxon>
        <taxon>Coffeeae</taxon>
        <taxon>Coffea</taxon>
    </lineage>
</organism>
<gene>
    <name evidence="6" type="primary">LOC113703807</name>
</gene>
<protein>
    <recommendedName>
        <fullName evidence="3">Sulfotransferase</fullName>
        <ecNumber evidence="3">2.8.2.-</ecNumber>
    </recommendedName>
</protein>
<dbReference type="GeneID" id="113703807"/>
<evidence type="ECO:0000256" key="3">
    <source>
        <dbReference type="RuleBase" id="RU361155"/>
    </source>
</evidence>
<keyword evidence="2 3" id="KW-0808">Transferase</keyword>
<dbReference type="SUPFAM" id="SSF52540">
    <property type="entry name" value="P-loop containing nucleoside triphosphate hydrolases"/>
    <property type="match status" value="1"/>
</dbReference>
<reference evidence="5" key="1">
    <citation type="journal article" date="2025" name="Foods">
        <title>Unveiling the Microbial Signatures of Arabica Coffee Cherries: Insights into Ripeness Specific Diversity, Functional Traits, and Implications for Quality and Safety.</title>
        <authorList>
            <consortium name="RefSeq"/>
            <person name="Tenea G.N."/>
            <person name="Cifuentes V."/>
            <person name="Reyes P."/>
            <person name="Cevallos-Vallejos M."/>
        </authorList>
    </citation>
    <scope>NUCLEOTIDE SEQUENCE [LARGE SCALE GENOMIC DNA]</scope>
</reference>
<comment type="similarity">
    <text evidence="1 3">Belongs to the sulfotransferase 1 family.</text>
</comment>
<reference evidence="6" key="2">
    <citation type="submission" date="2025-08" db="UniProtKB">
        <authorList>
            <consortium name="RefSeq"/>
        </authorList>
    </citation>
    <scope>IDENTIFICATION</scope>
    <source>
        <tissue evidence="6">Leaves</tissue>
    </source>
</reference>
<evidence type="ECO:0000313" key="6">
    <source>
        <dbReference type="RefSeq" id="XP_027081089.1"/>
    </source>
</evidence>
<dbReference type="RefSeq" id="XP_027081089.1">
    <property type="nucleotide sequence ID" value="XM_027225288.1"/>
</dbReference>
<dbReference type="EC" id="2.8.2.-" evidence="3"/>
<dbReference type="Pfam" id="PF00685">
    <property type="entry name" value="Sulfotransfer_1"/>
    <property type="match status" value="1"/>
</dbReference>
<dbReference type="Gene3D" id="3.40.50.300">
    <property type="entry name" value="P-loop containing nucleotide triphosphate hydrolases"/>
    <property type="match status" value="1"/>
</dbReference>
<dbReference type="PANTHER" id="PTHR11783">
    <property type="entry name" value="SULFOTRANSFERASE SULT"/>
    <property type="match status" value="1"/>
</dbReference>
<dbReference type="Proteomes" id="UP001652660">
    <property type="component" value="Chromosome 8c"/>
</dbReference>